<organism evidence="2">
    <name type="scientific">hydrothermal vent metagenome</name>
    <dbReference type="NCBI Taxonomy" id="652676"/>
    <lineage>
        <taxon>unclassified sequences</taxon>
        <taxon>metagenomes</taxon>
        <taxon>ecological metagenomes</taxon>
    </lineage>
</organism>
<dbReference type="EMBL" id="FPHK01000070">
    <property type="protein sequence ID" value="SFV63457.1"/>
    <property type="molecule type" value="Genomic_DNA"/>
</dbReference>
<keyword evidence="1" id="KW-1133">Transmembrane helix</keyword>
<evidence type="ECO:0000313" key="2">
    <source>
        <dbReference type="EMBL" id="SFV63457.1"/>
    </source>
</evidence>
<keyword evidence="1" id="KW-0812">Transmembrane</keyword>
<accession>A0A1W1CCH9</accession>
<keyword evidence="1" id="KW-0472">Membrane</keyword>
<dbReference type="AlphaFoldDB" id="A0A1W1CCH9"/>
<evidence type="ECO:0000256" key="1">
    <source>
        <dbReference type="SAM" id="Phobius"/>
    </source>
</evidence>
<reference evidence="2" key="1">
    <citation type="submission" date="2016-10" db="EMBL/GenBank/DDBJ databases">
        <authorList>
            <person name="de Groot N.N."/>
        </authorList>
    </citation>
    <scope>NUCLEOTIDE SEQUENCE</scope>
</reference>
<evidence type="ECO:0008006" key="3">
    <source>
        <dbReference type="Google" id="ProtNLM"/>
    </source>
</evidence>
<sequence length="154" mass="17117">MQRKNSFLNYKIGTKRSAMAMIMAIAVIVIIGTIMALAMALTSQTTKTTTDLYLHEQAALYSKSAAELALLEIAKNGCADNYNHTFGDSGEIQFDANITMQYVYTQPVAGCTQYITIDTDEENGSVLMDIVITLHDTSITTEPIRYFRRTVQKL</sequence>
<feature type="transmembrane region" description="Helical" evidence="1">
    <location>
        <begin position="20"/>
        <end position="41"/>
    </location>
</feature>
<protein>
    <recommendedName>
        <fullName evidence="3">Type 4 fimbrial biogenesis protein PilX N-terminal domain-containing protein</fullName>
    </recommendedName>
</protein>
<proteinExistence type="predicted"/>
<name>A0A1W1CCH9_9ZZZZ</name>
<gene>
    <name evidence="2" type="ORF">MNB_SM-6-799</name>
</gene>